<keyword evidence="2" id="KW-0547">Nucleotide-binding</keyword>
<keyword evidence="6" id="KW-1185">Reference proteome</keyword>
<dbReference type="InterPro" id="IPR003439">
    <property type="entry name" value="ABC_transporter-like_ATP-bd"/>
</dbReference>
<dbReference type="PROSITE" id="PS00211">
    <property type="entry name" value="ABC_TRANSPORTER_1"/>
    <property type="match status" value="1"/>
</dbReference>
<dbReference type="PROSITE" id="PS50893">
    <property type="entry name" value="ABC_TRANSPORTER_2"/>
    <property type="match status" value="1"/>
</dbReference>
<dbReference type="Gene3D" id="3.40.50.300">
    <property type="entry name" value="P-loop containing nucleotide triphosphate hydrolases"/>
    <property type="match status" value="1"/>
</dbReference>
<evidence type="ECO:0000313" key="6">
    <source>
        <dbReference type="Proteomes" id="UP000198564"/>
    </source>
</evidence>
<dbReference type="GO" id="GO:0016887">
    <property type="term" value="F:ATP hydrolysis activity"/>
    <property type="evidence" value="ECO:0007669"/>
    <property type="project" value="InterPro"/>
</dbReference>
<sequence length="315" mass="35975">MTLEVKNLNVAYGEREILNDISFKLTDGQIIGLVAPNGTGKTTLFNAIMRFIPVKSGQIFVDDKEYTSSDKDILKLHQLITFFPDQSDLHENFSGTEHIEMYAEMWSGDKGNVRSIINQLDMGDYVDRKVSTYSLGMRQRLCFAMIIASDTPIMFMDEVMNSLDPENVSLVSNILIELRTQGKIIIVASHLLDNLDEYANKVFFLKERQVHFIFDHEDEKKDYFKLLCTEQQAKQLQETVSLPNKTIHLGNNILCIPLDKLSEAEQLGIYKQLRHLKNVEITVGPLGTSEYYSHLYGLDIHSYDRGHEDEAAVSK</sequence>
<dbReference type="InterPro" id="IPR017871">
    <property type="entry name" value="ABC_transporter-like_CS"/>
</dbReference>
<dbReference type="InterPro" id="IPR027417">
    <property type="entry name" value="P-loop_NTPase"/>
</dbReference>
<dbReference type="Proteomes" id="UP000198564">
    <property type="component" value="Unassembled WGS sequence"/>
</dbReference>
<reference evidence="6" key="1">
    <citation type="submission" date="2016-10" db="EMBL/GenBank/DDBJ databases">
        <authorList>
            <person name="Varghese N."/>
            <person name="Submissions S."/>
        </authorList>
    </citation>
    <scope>NUCLEOTIDE SEQUENCE [LARGE SCALE GENOMIC DNA]</scope>
    <source>
        <strain evidence="6">DSM 25751</strain>
    </source>
</reference>
<evidence type="ECO:0000256" key="2">
    <source>
        <dbReference type="ARBA" id="ARBA00022741"/>
    </source>
</evidence>
<dbReference type="OrthoDB" id="2365508at2"/>
<dbReference type="SMART" id="SM00382">
    <property type="entry name" value="AAA"/>
    <property type="match status" value="1"/>
</dbReference>
<dbReference type="PANTHER" id="PTHR42939">
    <property type="entry name" value="ABC TRANSPORTER ATP-BINDING PROTEIN ALBC-RELATED"/>
    <property type="match status" value="1"/>
</dbReference>
<feature type="domain" description="ABC transporter" evidence="4">
    <location>
        <begin position="3"/>
        <end position="232"/>
    </location>
</feature>
<dbReference type="RefSeq" id="WP_091633050.1">
    <property type="nucleotide sequence ID" value="NZ_FNYW01000005.1"/>
</dbReference>
<organism evidence="5 6">
    <name type="scientific">Alkalibacterium gilvum</name>
    <dbReference type="NCBI Taxonomy" id="1130080"/>
    <lineage>
        <taxon>Bacteria</taxon>
        <taxon>Bacillati</taxon>
        <taxon>Bacillota</taxon>
        <taxon>Bacilli</taxon>
        <taxon>Lactobacillales</taxon>
        <taxon>Carnobacteriaceae</taxon>
        <taxon>Alkalibacterium</taxon>
    </lineage>
</organism>
<dbReference type="Pfam" id="PF00005">
    <property type="entry name" value="ABC_tran"/>
    <property type="match status" value="1"/>
</dbReference>
<dbReference type="AlphaFoldDB" id="A0A1H6RWS7"/>
<protein>
    <submittedName>
        <fullName evidence="5">ABC-2 type transport system ATP-binding protein</fullName>
    </submittedName>
</protein>
<dbReference type="InterPro" id="IPR051782">
    <property type="entry name" value="ABC_Transporter_VariousFunc"/>
</dbReference>
<keyword evidence="3 5" id="KW-0067">ATP-binding</keyword>
<dbReference type="InterPro" id="IPR003593">
    <property type="entry name" value="AAA+_ATPase"/>
</dbReference>
<dbReference type="CDD" id="cd03230">
    <property type="entry name" value="ABC_DR_subfamily_A"/>
    <property type="match status" value="1"/>
</dbReference>
<proteinExistence type="predicted"/>
<dbReference type="GO" id="GO:0005524">
    <property type="term" value="F:ATP binding"/>
    <property type="evidence" value="ECO:0007669"/>
    <property type="project" value="UniProtKB-KW"/>
</dbReference>
<dbReference type="STRING" id="1130080.SAMN04488113_1057"/>
<evidence type="ECO:0000313" key="5">
    <source>
        <dbReference type="EMBL" id="SEI60179.1"/>
    </source>
</evidence>
<evidence type="ECO:0000259" key="4">
    <source>
        <dbReference type="PROSITE" id="PS50893"/>
    </source>
</evidence>
<dbReference type="SUPFAM" id="SSF52540">
    <property type="entry name" value="P-loop containing nucleoside triphosphate hydrolases"/>
    <property type="match status" value="1"/>
</dbReference>
<keyword evidence="1" id="KW-0813">Transport</keyword>
<accession>A0A1H6RWS7</accession>
<dbReference type="EMBL" id="FNYW01000005">
    <property type="protein sequence ID" value="SEI60179.1"/>
    <property type="molecule type" value="Genomic_DNA"/>
</dbReference>
<evidence type="ECO:0000256" key="3">
    <source>
        <dbReference type="ARBA" id="ARBA00022840"/>
    </source>
</evidence>
<dbReference type="PANTHER" id="PTHR42939:SF1">
    <property type="entry name" value="ABC TRANSPORTER ATP-BINDING PROTEIN ALBC-RELATED"/>
    <property type="match status" value="1"/>
</dbReference>
<evidence type="ECO:0000256" key="1">
    <source>
        <dbReference type="ARBA" id="ARBA00022448"/>
    </source>
</evidence>
<name>A0A1H6RWS7_9LACT</name>
<gene>
    <name evidence="5" type="ORF">SAMN04488113_1057</name>
</gene>